<dbReference type="Proteomes" id="UP000183868">
    <property type="component" value="Chromosome"/>
</dbReference>
<protein>
    <submittedName>
        <fullName evidence="1">Uncharacterized protein</fullName>
    </submittedName>
</protein>
<organism evidence="1 2">
    <name type="scientific">Caldithrix abyssi DSM 13497</name>
    <dbReference type="NCBI Taxonomy" id="880073"/>
    <lineage>
        <taxon>Bacteria</taxon>
        <taxon>Pseudomonadati</taxon>
        <taxon>Calditrichota</taxon>
        <taxon>Calditrichia</taxon>
        <taxon>Calditrichales</taxon>
        <taxon>Calditrichaceae</taxon>
        <taxon>Caldithrix</taxon>
    </lineage>
</organism>
<sequence>MTFLNIYGKNSLNEQGNYLQQQQQQEKVWKVKRGRIE</sequence>
<accession>A0A1J1C6B8</accession>
<dbReference type="AlphaFoldDB" id="A0A1J1C6B8"/>
<gene>
    <name evidence="1" type="ORF">Cabys_1361</name>
</gene>
<name>A0A1J1C6B8_CALAY</name>
<dbReference type="EMBL" id="CP018099">
    <property type="protein sequence ID" value="APF18110.1"/>
    <property type="molecule type" value="Genomic_DNA"/>
</dbReference>
<evidence type="ECO:0000313" key="2">
    <source>
        <dbReference type="Proteomes" id="UP000183868"/>
    </source>
</evidence>
<dbReference type="KEGG" id="caby:Cabys_1361"/>
<proteinExistence type="predicted"/>
<evidence type="ECO:0000313" key="1">
    <source>
        <dbReference type="EMBL" id="APF18110.1"/>
    </source>
</evidence>
<reference evidence="1 2" key="1">
    <citation type="submission" date="2016-11" db="EMBL/GenBank/DDBJ databases">
        <title>Genomic analysis of Caldithrix abyssi and proposal of a novel bacterial phylum Caldithrichaeota.</title>
        <authorList>
            <person name="Kublanov I."/>
            <person name="Sigalova O."/>
            <person name="Gavrilov S."/>
            <person name="Lebedinsky A."/>
            <person name="Ivanova N."/>
            <person name="Daum C."/>
            <person name="Reddy T."/>
            <person name="Klenk H.P."/>
            <person name="Goker M."/>
            <person name="Reva O."/>
            <person name="Miroshnichenko M."/>
            <person name="Kyprides N."/>
            <person name="Woyke T."/>
            <person name="Gelfand M."/>
        </authorList>
    </citation>
    <scope>NUCLEOTIDE SEQUENCE [LARGE SCALE GENOMIC DNA]</scope>
    <source>
        <strain evidence="1 2">LF13</strain>
    </source>
</reference>